<comment type="caution">
    <text evidence="12">The sequence shown here is derived from an EMBL/GenBank/DDBJ whole genome shotgun (WGS) entry which is preliminary data.</text>
</comment>
<keyword evidence="7 11" id="KW-0249">Electron transport</keyword>
<gene>
    <name evidence="12" type="ORF">XAT740_LOCUS29331</name>
</gene>
<evidence type="ECO:0000256" key="3">
    <source>
        <dbReference type="ARBA" id="ARBA00022448"/>
    </source>
</evidence>
<keyword evidence="5 11" id="KW-0812">Transmembrane</keyword>
<dbReference type="GO" id="GO:0006122">
    <property type="term" value="P:mitochondrial electron transport, ubiquinol to cytochrome c"/>
    <property type="evidence" value="ECO:0007669"/>
    <property type="project" value="UniProtKB-UniRule"/>
</dbReference>
<keyword evidence="13" id="KW-1185">Reference proteome</keyword>
<evidence type="ECO:0000256" key="6">
    <source>
        <dbReference type="ARBA" id="ARBA00022792"/>
    </source>
</evidence>
<dbReference type="Pfam" id="PF05365">
    <property type="entry name" value="UCR_UQCRX_QCR9"/>
    <property type="match status" value="1"/>
</dbReference>
<name>A0A815E4D5_ADIRI</name>
<evidence type="ECO:0000256" key="10">
    <source>
        <dbReference type="ARBA" id="ARBA00023136"/>
    </source>
</evidence>
<evidence type="ECO:0000256" key="9">
    <source>
        <dbReference type="ARBA" id="ARBA00023128"/>
    </source>
</evidence>
<sequence length="71" mass="8344">MSLTKTVYNLFFRRSANIALATVIGVFAYERIINKSAEYIYERRNQGKLWKHVQPQFKLKTDEDEEENSGS</sequence>
<keyword evidence="4 11" id="KW-0679">Respiratory chain</keyword>
<dbReference type="InterPro" id="IPR008027">
    <property type="entry name" value="QCR9"/>
</dbReference>
<keyword evidence="8 11" id="KW-1133">Transmembrane helix</keyword>
<evidence type="ECO:0000256" key="8">
    <source>
        <dbReference type="ARBA" id="ARBA00022989"/>
    </source>
</evidence>
<keyword evidence="9 11" id="KW-0496">Mitochondrion</keyword>
<evidence type="ECO:0000256" key="5">
    <source>
        <dbReference type="ARBA" id="ARBA00022692"/>
    </source>
</evidence>
<proteinExistence type="inferred from homology"/>
<accession>A0A815E4D5</accession>
<comment type="subcellular location">
    <subcellularLocation>
        <location evidence="1 11">Mitochondrion inner membrane</location>
        <topology evidence="1 11">Single-pass membrane protein</topology>
    </subcellularLocation>
</comment>
<feature type="transmembrane region" description="Helical" evidence="11">
    <location>
        <begin position="12"/>
        <end position="29"/>
    </location>
</feature>
<evidence type="ECO:0000256" key="11">
    <source>
        <dbReference type="RuleBase" id="RU368056"/>
    </source>
</evidence>
<evidence type="ECO:0000256" key="7">
    <source>
        <dbReference type="ARBA" id="ARBA00022982"/>
    </source>
</evidence>
<dbReference type="GO" id="GO:0045275">
    <property type="term" value="C:respiratory chain complex III"/>
    <property type="evidence" value="ECO:0007669"/>
    <property type="project" value="UniProtKB-UniRule"/>
</dbReference>
<evidence type="ECO:0000256" key="2">
    <source>
        <dbReference type="ARBA" id="ARBA00007856"/>
    </source>
</evidence>
<reference evidence="12" key="1">
    <citation type="submission" date="2021-02" db="EMBL/GenBank/DDBJ databases">
        <authorList>
            <person name="Nowell W R."/>
        </authorList>
    </citation>
    <scope>NUCLEOTIDE SEQUENCE</scope>
</reference>
<comment type="subunit">
    <text evidence="11">Component of the ubiquinol-cytochrome c oxidoreductase (cytochrome b-c1 complex, complex III, CIII), a multisubunit enzyme composed of 3 respiratory subunits cytochrome b, cytochrome c1 and Rieske protein, 2 core protein subunits, and additional low-molecular weight protein subunits.</text>
</comment>
<dbReference type="EMBL" id="CAJNOR010002552">
    <property type="protein sequence ID" value="CAF1310013.1"/>
    <property type="molecule type" value="Genomic_DNA"/>
</dbReference>
<dbReference type="AlphaFoldDB" id="A0A815E4D5"/>
<dbReference type="InterPro" id="IPR036656">
    <property type="entry name" value="QCR9_sf"/>
</dbReference>
<dbReference type="PANTHER" id="PTHR12980:SF0">
    <property type="entry name" value="CYTOCHROME B-C1 COMPLEX SUBUNIT 9"/>
    <property type="match status" value="1"/>
</dbReference>
<dbReference type="Proteomes" id="UP000663828">
    <property type="component" value="Unassembled WGS sequence"/>
</dbReference>
<evidence type="ECO:0000256" key="4">
    <source>
        <dbReference type="ARBA" id="ARBA00022660"/>
    </source>
</evidence>
<keyword evidence="3 11" id="KW-0813">Transport</keyword>
<evidence type="ECO:0000313" key="12">
    <source>
        <dbReference type="EMBL" id="CAF1310013.1"/>
    </source>
</evidence>
<dbReference type="SUPFAM" id="SSF81514">
    <property type="entry name" value="Subunit X (non-heme 7 kDa protein) of cytochrome bc1 complex (Ubiquinol-cytochrome c reductase)"/>
    <property type="match status" value="1"/>
</dbReference>
<dbReference type="GO" id="GO:0005743">
    <property type="term" value="C:mitochondrial inner membrane"/>
    <property type="evidence" value="ECO:0007669"/>
    <property type="project" value="UniProtKB-SubCell"/>
</dbReference>
<dbReference type="Gene3D" id="1.20.5.260">
    <property type="entry name" value="Cytochrome b-c1 complex subunit 9"/>
    <property type="match status" value="1"/>
</dbReference>
<keyword evidence="6 11" id="KW-0999">Mitochondrion inner membrane</keyword>
<protein>
    <recommendedName>
        <fullName evidence="11">Complex III subunit 9</fullName>
    </recommendedName>
</protein>
<evidence type="ECO:0000313" key="13">
    <source>
        <dbReference type="Proteomes" id="UP000663828"/>
    </source>
</evidence>
<dbReference type="PANTHER" id="PTHR12980">
    <property type="entry name" value="UBIQUINOL-CYTOCHROME C REDUCTASE COMPLEX, SUBUNIT X"/>
    <property type="match status" value="1"/>
</dbReference>
<keyword evidence="10 11" id="KW-0472">Membrane</keyword>
<comment type="function">
    <text evidence="11">Component of the ubiquinol-cytochrome c oxidoreductase, a multisubunit transmembrane complex that is part of the mitochondrial electron transport chain which drives oxidative phosphorylation. The complex plays an important role in the uptake of multiple carbon sources present in different host niches.</text>
</comment>
<comment type="similarity">
    <text evidence="2 11">Belongs to the UQCR10/QCR9 family.</text>
</comment>
<organism evidence="12 13">
    <name type="scientific">Adineta ricciae</name>
    <name type="common">Rotifer</name>
    <dbReference type="NCBI Taxonomy" id="249248"/>
    <lineage>
        <taxon>Eukaryota</taxon>
        <taxon>Metazoa</taxon>
        <taxon>Spiralia</taxon>
        <taxon>Gnathifera</taxon>
        <taxon>Rotifera</taxon>
        <taxon>Eurotatoria</taxon>
        <taxon>Bdelloidea</taxon>
        <taxon>Adinetida</taxon>
        <taxon>Adinetidae</taxon>
        <taxon>Adineta</taxon>
    </lineage>
</organism>
<dbReference type="FunFam" id="1.20.5.260:FF:000001">
    <property type="entry name" value="Cytochrome b-c1 complex subunit 9"/>
    <property type="match status" value="1"/>
</dbReference>
<evidence type="ECO:0000256" key="1">
    <source>
        <dbReference type="ARBA" id="ARBA00004434"/>
    </source>
</evidence>